<feature type="domain" description="Phosphatidic acid phosphatase type 2/haloperoxidase" evidence="3">
    <location>
        <begin position="122"/>
        <end position="230"/>
    </location>
</feature>
<organism evidence="4 5">
    <name type="scientific">Apostasia shenzhenica</name>
    <dbReference type="NCBI Taxonomy" id="1088818"/>
    <lineage>
        <taxon>Eukaryota</taxon>
        <taxon>Viridiplantae</taxon>
        <taxon>Streptophyta</taxon>
        <taxon>Embryophyta</taxon>
        <taxon>Tracheophyta</taxon>
        <taxon>Spermatophyta</taxon>
        <taxon>Magnoliopsida</taxon>
        <taxon>Liliopsida</taxon>
        <taxon>Asparagales</taxon>
        <taxon>Orchidaceae</taxon>
        <taxon>Apostasioideae</taxon>
        <taxon>Apostasia</taxon>
    </lineage>
</organism>
<dbReference type="InterPro" id="IPR036938">
    <property type="entry name" value="PAP2/HPO_sf"/>
</dbReference>
<evidence type="ECO:0000313" key="4">
    <source>
        <dbReference type="EMBL" id="PKA56719.1"/>
    </source>
</evidence>
<dbReference type="STRING" id="1088818.A0A2I0AMD8"/>
<evidence type="ECO:0000256" key="1">
    <source>
        <dbReference type="ARBA" id="ARBA00022801"/>
    </source>
</evidence>
<dbReference type="GO" id="GO:0047874">
    <property type="term" value="F:dolichyldiphosphatase activity"/>
    <property type="evidence" value="ECO:0007669"/>
    <property type="project" value="UniProtKB-EC"/>
</dbReference>
<keyword evidence="2" id="KW-0812">Transmembrane</keyword>
<evidence type="ECO:0000313" key="5">
    <source>
        <dbReference type="Proteomes" id="UP000236161"/>
    </source>
</evidence>
<protein>
    <submittedName>
        <fullName evidence="4">Dolichyldiphosphatase</fullName>
        <ecNumber evidence="4">3.6.1.43</ecNumber>
    </submittedName>
</protein>
<dbReference type="SMART" id="SM00014">
    <property type="entry name" value="acidPPc"/>
    <property type="match status" value="1"/>
</dbReference>
<evidence type="ECO:0000256" key="2">
    <source>
        <dbReference type="SAM" id="Phobius"/>
    </source>
</evidence>
<accession>A0A2I0AMD8</accession>
<dbReference type="GO" id="GO:0005789">
    <property type="term" value="C:endoplasmic reticulum membrane"/>
    <property type="evidence" value="ECO:0007669"/>
    <property type="project" value="TreeGrafter"/>
</dbReference>
<dbReference type="PANTHER" id="PTHR11247">
    <property type="entry name" value="PALMITOYL-PROTEIN THIOESTERASE/DOLICHYLDIPHOSPHATASE 1"/>
    <property type="match status" value="1"/>
</dbReference>
<feature type="transmembrane region" description="Helical" evidence="2">
    <location>
        <begin position="215"/>
        <end position="233"/>
    </location>
</feature>
<gene>
    <name evidence="4" type="ORF">AXF42_Ash012849</name>
</gene>
<name>A0A2I0AMD8_9ASPA</name>
<evidence type="ECO:0000259" key="3">
    <source>
        <dbReference type="SMART" id="SM00014"/>
    </source>
</evidence>
<dbReference type="GO" id="GO:0006487">
    <property type="term" value="P:protein N-linked glycosylation"/>
    <property type="evidence" value="ECO:0007669"/>
    <property type="project" value="TreeGrafter"/>
</dbReference>
<sequence>MLSMLLLSPVPHLYPQVILQSASIRRLPSLKNAILKRGSLTRGRLVGGTRVSERKSLMELAGIDRFRRVDEVEGSGCGEEETVLKKQHPDMQGFESTLNRLSKWLVAALFGLVILWKHDAEAMWAAMGSVLNAWFSTKLKQILNQERPSSLRSDPGMPSSHSQSIFYAAGFTVLSLIDLMGINVFPMFVCATTLICASYLSWLRVSQHLHTVSQILVGAGLGFACSLMWYWMWHSFVLEAFLSSVWVRIFVVLSSVSFCLAFLVYIVRNWLQDEI</sequence>
<dbReference type="EC" id="3.6.1.43" evidence="4"/>
<dbReference type="SUPFAM" id="SSF48317">
    <property type="entry name" value="Acid phosphatase/Vanadium-dependent haloperoxidase"/>
    <property type="match status" value="1"/>
</dbReference>
<dbReference type="Pfam" id="PF01569">
    <property type="entry name" value="PAP2"/>
    <property type="match status" value="1"/>
</dbReference>
<reference evidence="4 5" key="1">
    <citation type="journal article" date="2017" name="Nature">
        <title>The Apostasia genome and the evolution of orchids.</title>
        <authorList>
            <person name="Zhang G.Q."/>
            <person name="Liu K.W."/>
            <person name="Li Z."/>
            <person name="Lohaus R."/>
            <person name="Hsiao Y.Y."/>
            <person name="Niu S.C."/>
            <person name="Wang J.Y."/>
            <person name="Lin Y.C."/>
            <person name="Xu Q."/>
            <person name="Chen L.J."/>
            <person name="Yoshida K."/>
            <person name="Fujiwara S."/>
            <person name="Wang Z.W."/>
            <person name="Zhang Y.Q."/>
            <person name="Mitsuda N."/>
            <person name="Wang M."/>
            <person name="Liu G.H."/>
            <person name="Pecoraro L."/>
            <person name="Huang H.X."/>
            <person name="Xiao X.J."/>
            <person name="Lin M."/>
            <person name="Wu X.Y."/>
            <person name="Wu W.L."/>
            <person name="Chen Y.Y."/>
            <person name="Chang S.B."/>
            <person name="Sakamoto S."/>
            <person name="Ohme-Takagi M."/>
            <person name="Yagi M."/>
            <person name="Zeng S.J."/>
            <person name="Shen C.Y."/>
            <person name="Yeh C.M."/>
            <person name="Luo Y.B."/>
            <person name="Tsai W.C."/>
            <person name="Van de Peer Y."/>
            <person name="Liu Z.J."/>
        </authorList>
    </citation>
    <scope>NUCLEOTIDE SEQUENCE [LARGE SCALE GENOMIC DNA]</scope>
    <source>
        <strain evidence="5">cv. Shenzhen</strain>
        <tissue evidence="4">Stem</tissue>
    </source>
</reference>
<dbReference type="GO" id="GO:0008610">
    <property type="term" value="P:lipid biosynthetic process"/>
    <property type="evidence" value="ECO:0007669"/>
    <property type="project" value="TreeGrafter"/>
</dbReference>
<dbReference type="AlphaFoldDB" id="A0A2I0AMD8"/>
<keyword evidence="5" id="KW-1185">Reference proteome</keyword>
<feature type="transmembrane region" description="Helical" evidence="2">
    <location>
        <begin position="245"/>
        <end position="267"/>
    </location>
</feature>
<keyword evidence="2" id="KW-0472">Membrane</keyword>
<proteinExistence type="predicted"/>
<dbReference type="Proteomes" id="UP000236161">
    <property type="component" value="Unassembled WGS sequence"/>
</dbReference>
<dbReference type="OrthoDB" id="302705at2759"/>
<keyword evidence="2" id="KW-1133">Transmembrane helix</keyword>
<keyword evidence="1 4" id="KW-0378">Hydrolase</keyword>
<dbReference type="EMBL" id="KZ451970">
    <property type="protein sequence ID" value="PKA56719.1"/>
    <property type="molecule type" value="Genomic_DNA"/>
</dbReference>
<dbReference type="Gene3D" id="1.20.144.10">
    <property type="entry name" value="Phosphatidic acid phosphatase type 2/haloperoxidase"/>
    <property type="match status" value="1"/>
</dbReference>
<dbReference type="InterPro" id="IPR000326">
    <property type="entry name" value="PAP2/HPO"/>
</dbReference>
<feature type="transmembrane region" description="Helical" evidence="2">
    <location>
        <begin position="183"/>
        <end position="203"/>
    </location>
</feature>
<dbReference type="PANTHER" id="PTHR11247:SF40">
    <property type="entry name" value="LIPID PHOSPHATE PHOSPHATASE EPSILON 1, CHLOROPLASTIC"/>
    <property type="match status" value="1"/>
</dbReference>